<gene>
    <name evidence="1" type="ORF">HPB48_012819</name>
</gene>
<protein>
    <submittedName>
        <fullName evidence="1">Uncharacterized protein</fullName>
    </submittedName>
</protein>
<dbReference type="EMBL" id="JABSTR010000007">
    <property type="protein sequence ID" value="KAH9375511.1"/>
    <property type="molecule type" value="Genomic_DNA"/>
</dbReference>
<name>A0A9J6GLN7_HAELO</name>
<evidence type="ECO:0000313" key="1">
    <source>
        <dbReference type="EMBL" id="KAH9375511.1"/>
    </source>
</evidence>
<dbReference type="VEuPathDB" id="VectorBase:HLOH_040309"/>
<dbReference type="AlphaFoldDB" id="A0A9J6GLN7"/>
<dbReference type="Proteomes" id="UP000821853">
    <property type="component" value="Chromosome 5"/>
</dbReference>
<dbReference type="OrthoDB" id="6505335at2759"/>
<comment type="caution">
    <text evidence="1">The sequence shown here is derived from an EMBL/GenBank/DDBJ whole genome shotgun (WGS) entry which is preliminary data.</text>
</comment>
<organism evidence="1 2">
    <name type="scientific">Haemaphysalis longicornis</name>
    <name type="common">Bush tick</name>
    <dbReference type="NCBI Taxonomy" id="44386"/>
    <lineage>
        <taxon>Eukaryota</taxon>
        <taxon>Metazoa</taxon>
        <taxon>Ecdysozoa</taxon>
        <taxon>Arthropoda</taxon>
        <taxon>Chelicerata</taxon>
        <taxon>Arachnida</taxon>
        <taxon>Acari</taxon>
        <taxon>Parasitiformes</taxon>
        <taxon>Ixodida</taxon>
        <taxon>Ixodoidea</taxon>
        <taxon>Ixodidae</taxon>
        <taxon>Haemaphysalinae</taxon>
        <taxon>Haemaphysalis</taxon>
    </lineage>
</organism>
<proteinExistence type="predicted"/>
<keyword evidence="2" id="KW-1185">Reference proteome</keyword>
<sequence>MEEEALTTAWFFLTQVYRWFTLMTSRYIGTAMSIFKADAHDEAVAFLRYFMEFFAHVSIKKNNQRDLFKPVQAGVLISTTSALQIQHHRLSVHKFKFVLLCRLTQDALENLFSCIRSRPPVPRALEFKLMLRLIMLSQFFKPSRKGS</sequence>
<reference evidence="1 2" key="1">
    <citation type="journal article" date="2020" name="Cell">
        <title>Large-Scale Comparative Analyses of Tick Genomes Elucidate Their Genetic Diversity and Vector Capacities.</title>
        <authorList>
            <consortium name="Tick Genome and Microbiome Consortium (TIGMIC)"/>
            <person name="Jia N."/>
            <person name="Wang J."/>
            <person name="Shi W."/>
            <person name="Du L."/>
            <person name="Sun Y."/>
            <person name="Zhan W."/>
            <person name="Jiang J.F."/>
            <person name="Wang Q."/>
            <person name="Zhang B."/>
            <person name="Ji P."/>
            <person name="Bell-Sakyi L."/>
            <person name="Cui X.M."/>
            <person name="Yuan T.T."/>
            <person name="Jiang B.G."/>
            <person name="Yang W.F."/>
            <person name="Lam T.T."/>
            <person name="Chang Q.C."/>
            <person name="Ding S.J."/>
            <person name="Wang X.J."/>
            <person name="Zhu J.G."/>
            <person name="Ruan X.D."/>
            <person name="Zhao L."/>
            <person name="Wei J.T."/>
            <person name="Ye R.Z."/>
            <person name="Que T.C."/>
            <person name="Du C.H."/>
            <person name="Zhou Y.H."/>
            <person name="Cheng J.X."/>
            <person name="Dai P.F."/>
            <person name="Guo W.B."/>
            <person name="Han X.H."/>
            <person name="Huang E.J."/>
            <person name="Li L.F."/>
            <person name="Wei W."/>
            <person name="Gao Y.C."/>
            <person name="Liu J.Z."/>
            <person name="Shao H.Z."/>
            <person name="Wang X."/>
            <person name="Wang C.C."/>
            <person name="Yang T.C."/>
            <person name="Huo Q.B."/>
            <person name="Li W."/>
            <person name="Chen H.Y."/>
            <person name="Chen S.E."/>
            <person name="Zhou L.G."/>
            <person name="Ni X.B."/>
            <person name="Tian J.H."/>
            <person name="Sheng Y."/>
            <person name="Liu T."/>
            <person name="Pan Y.S."/>
            <person name="Xia L.Y."/>
            <person name="Li J."/>
            <person name="Zhao F."/>
            <person name="Cao W.C."/>
        </authorList>
    </citation>
    <scope>NUCLEOTIDE SEQUENCE [LARGE SCALE GENOMIC DNA]</scope>
    <source>
        <strain evidence="1">HaeL-2018</strain>
    </source>
</reference>
<accession>A0A9J6GLN7</accession>
<evidence type="ECO:0000313" key="2">
    <source>
        <dbReference type="Proteomes" id="UP000821853"/>
    </source>
</evidence>